<dbReference type="RefSeq" id="WP_343853376.1">
    <property type="nucleotide sequence ID" value="NZ_BAAAFI010000041.1"/>
</dbReference>
<dbReference type="EMBL" id="BAAAFI010000041">
    <property type="protein sequence ID" value="GAA0880215.1"/>
    <property type="molecule type" value="Genomic_DNA"/>
</dbReference>
<dbReference type="Proteomes" id="UP001500469">
    <property type="component" value="Unassembled WGS sequence"/>
</dbReference>
<dbReference type="InterPro" id="IPR008979">
    <property type="entry name" value="Galactose-bd-like_sf"/>
</dbReference>
<comment type="caution">
    <text evidence="2">The sequence shown here is derived from an EMBL/GenBank/DDBJ whole genome shotgun (WGS) entry which is preliminary data.</text>
</comment>
<dbReference type="Gene3D" id="2.60.120.260">
    <property type="entry name" value="Galactose-binding domain-like"/>
    <property type="match status" value="1"/>
</dbReference>
<dbReference type="GO" id="GO:0016787">
    <property type="term" value="F:hydrolase activity"/>
    <property type="evidence" value="ECO:0007669"/>
    <property type="project" value="UniProtKB-KW"/>
</dbReference>
<dbReference type="Pfam" id="PF17132">
    <property type="entry name" value="Glyco_hydro_106"/>
    <property type="match status" value="3"/>
</dbReference>
<dbReference type="NCBIfam" id="NF045579">
    <property type="entry name" value="rhamnoside_JR"/>
    <property type="match status" value="1"/>
</dbReference>
<proteinExistence type="predicted"/>
<evidence type="ECO:0000313" key="2">
    <source>
        <dbReference type="EMBL" id="GAA0880215.1"/>
    </source>
</evidence>
<sequence length="885" mass="99109">MNLKKTTLGSLLLFLSIFSLQAQSTKAWTRWWWMGSAVTKDGIKAQLTAFQQAGIGGVEITPIYGVKGQEANFLPFLSPQYLEMLDYTTHIADSLGMGVDMVLGTGWPYGGPQVEPEHAATRLEHKAFELKAGAAFDQSLSPEKPDSQLVAVLAYGEEGYYEDLTSKVSGNRLQWTPKQDVKVYAIFEARTGQQVKRAAPGGEGFTLDHYSRAAFADYVIPYDQKLKAPIRAIFNDSFEVYGADFTPGFLEAFAKLRGYDLRPYLNLLIEKVDSETANRVRSDYRETLGELLKVEFDRPWTAWANSKGYKTKLQAHGSPGNLLDLYATADIPECETFGSMPFDIPGLRREEADIRPGDADPMMLKFSSSAAHMTGKPLVSSETFTWLRDHFKTALSQTKPELEELLLSGINHIFLHGSTYTDPVADWPGWKFYASVNFSPQLSIWRDAPAFFNYVENSQRILQSGQADNEIALYWPVYDNWAKYYEGSTFFQFKIHSLNEWLLETPFYQTGQALMKEGYSLDFFSDEFVQTAQVEDGKIYFSGGSYQAIVVPAVDHMPLETLAKLQELKKSGGRVIFLGKPQSVPGLLDLEERMAQLKKLNEGLEVSGDLMDDLAAQGILPESLVESGLKFIRRKTEQGHAYFLVNHLAKDVDAFVPLNASSQQFSLYDPDTEQLGIAAVKSEGGKQFVRVQLKAGKSLFVLTGKSPASGTWTYWKKSGSPQSIPGPYQLSFLDSGPSLPAPESLSNLQSWTSLNSEAEAFSGTAAYEINFDKPAGRSDAWLLQLPDVRESARVYLNDKYLGTLWANPFEIVLPELKDRDNRLRIEVTNLSANRIRALELSGKEWKIFHEINMVNKDYQPFDAKVWEPMPSGLIGEIRIQGLLKD</sequence>
<gene>
    <name evidence="2" type="ORF">GCM10009119_31850</name>
</gene>
<feature type="signal peptide" evidence="1">
    <location>
        <begin position="1"/>
        <end position="22"/>
    </location>
</feature>
<reference evidence="3" key="1">
    <citation type="journal article" date="2019" name="Int. J. Syst. Evol. Microbiol.">
        <title>The Global Catalogue of Microorganisms (GCM) 10K type strain sequencing project: providing services to taxonomists for standard genome sequencing and annotation.</title>
        <authorList>
            <consortium name="The Broad Institute Genomics Platform"/>
            <consortium name="The Broad Institute Genome Sequencing Center for Infectious Disease"/>
            <person name="Wu L."/>
            <person name="Ma J."/>
        </authorList>
    </citation>
    <scope>NUCLEOTIDE SEQUENCE [LARGE SCALE GENOMIC DNA]</scope>
    <source>
        <strain evidence="3">JCM 16112</strain>
    </source>
</reference>
<protein>
    <submittedName>
        <fullName evidence="2">Glycosyl hydrolase</fullName>
    </submittedName>
</protein>
<keyword evidence="2" id="KW-0378">Hydrolase</keyword>
<dbReference type="PANTHER" id="PTHR36848">
    <property type="entry name" value="DNA-BINDING PROTEIN (PUTATIVE SECRETED PROTEIN)-RELATED"/>
    <property type="match status" value="1"/>
</dbReference>
<name>A0ABP3YII9_9BACT</name>
<dbReference type="InterPro" id="IPR053161">
    <property type="entry name" value="Ulvan_degrading_GH"/>
</dbReference>
<keyword evidence="3" id="KW-1185">Reference proteome</keyword>
<accession>A0ABP3YII9</accession>
<dbReference type="CDD" id="cd03143">
    <property type="entry name" value="A4_beta-galactosidase_middle_domain"/>
    <property type="match status" value="1"/>
</dbReference>
<feature type="chain" id="PRO_5047123438" evidence="1">
    <location>
        <begin position="23"/>
        <end position="885"/>
    </location>
</feature>
<dbReference type="PANTHER" id="PTHR36848:SF2">
    <property type="entry name" value="SECRETED PROTEIN"/>
    <property type="match status" value="1"/>
</dbReference>
<organism evidence="2 3">
    <name type="scientific">Algoriphagus jejuensis</name>
    <dbReference type="NCBI Taxonomy" id="419934"/>
    <lineage>
        <taxon>Bacteria</taxon>
        <taxon>Pseudomonadati</taxon>
        <taxon>Bacteroidota</taxon>
        <taxon>Cytophagia</taxon>
        <taxon>Cytophagales</taxon>
        <taxon>Cyclobacteriaceae</taxon>
        <taxon>Algoriphagus</taxon>
    </lineage>
</organism>
<evidence type="ECO:0000313" key="3">
    <source>
        <dbReference type="Proteomes" id="UP001500469"/>
    </source>
</evidence>
<keyword evidence="1" id="KW-0732">Signal</keyword>
<evidence type="ECO:0000256" key="1">
    <source>
        <dbReference type="SAM" id="SignalP"/>
    </source>
</evidence>
<dbReference type="SUPFAM" id="SSF49785">
    <property type="entry name" value="Galactose-binding domain-like"/>
    <property type="match status" value="1"/>
</dbReference>